<dbReference type="PANTHER" id="PTHR15036">
    <property type="entry name" value="PIKACHURIN-LIKE PROTEIN"/>
    <property type="match status" value="1"/>
</dbReference>
<name>A0A3P8A9X6_HELPZ</name>
<feature type="domain" description="Laminin G" evidence="2">
    <location>
        <begin position="1"/>
        <end position="65"/>
    </location>
</feature>
<dbReference type="GO" id="GO:0005576">
    <property type="term" value="C:extracellular region"/>
    <property type="evidence" value="ECO:0007669"/>
    <property type="project" value="UniProtKB-ARBA"/>
</dbReference>
<dbReference type="InterPro" id="IPR001791">
    <property type="entry name" value="Laminin_G"/>
</dbReference>
<evidence type="ECO:0000259" key="2">
    <source>
        <dbReference type="PROSITE" id="PS50025"/>
    </source>
</evidence>
<organism evidence="3">
    <name type="scientific">Heligmosomoides polygyrus</name>
    <name type="common">Parasitic roundworm</name>
    <dbReference type="NCBI Taxonomy" id="6339"/>
    <lineage>
        <taxon>Eukaryota</taxon>
        <taxon>Metazoa</taxon>
        <taxon>Ecdysozoa</taxon>
        <taxon>Nematoda</taxon>
        <taxon>Chromadorea</taxon>
        <taxon>Rhabditida</taxon>
        <taxon>Rhabditina</taxon>
        <taxon>Rhabditomorpha</taxon>
        <taxon>Strongyloidea</taxon>
        <taxon>Heligmosomidae</taxon>
        <taxon>Heligmosomoides</taxon>
    </lineage>
</organism>
<dbReference type="GO" id="GO:0016020">
    <property type="term" value="C:membrane"/>
    <property type="evidence" value="ECO:0007669"/>
    <property type="project" value="UniProtKB-SubCell"/>
</dbReference>
<dbReference type="OrthoDB" id="26203at2759"/>
<dbReference type="SUPFAM" id="SSF49899">
    <property type="entry name" value="Concanavalin A-like lectins/glucanases"/>
    <property type="match status" value="2"/>
</dbReference>
<comment type="caution">
    <text evidence="1">Lacks conserved residue(s) required for the propagation of feature annotation.</text>
</comment>
<dbReference type="InterPro" id="IPR002049">
    <property type="entry name" value="LE_dom"/>
</dbReference>
<protein>
    <recommendedName>
        <fullName evidence="2">Laminin G domain-containing protein</fullName>
    </recommendedName>
</protein>
<dbReference type="Pfam" id="PF02210">
    <property type="entry name" value="Laminin_G_2"/>
    <property type="match status" value="1"/>
</dbReference>
<dbReference type="CDD" id="cd00110">
    <property type="entry name" value="LamG"/>
    <property type="match status" value="1"/>
</dbReference>
<proteinExistence type="predicted"/>
<gene>
    <name evidence="3" type="ORF">HPBE_LOCUS17977</name>
</gene>
<dbReference type="Gene3D" id="2.60.120.200">
    <property type="match status" value="2"/>
</dbReference>
<sequence>MDLSVPCFRFLDVYSGIFLGGRPALSGKVEQGFSGCIANLTLNDELVEFSSLAEMDVRGSVREGCAHRRDFCSSGACSPNAKCISRWNGVNCRCPHSTHHNGSCTAELSSVHRRPLTLTDDESFVIYRPPNVSVPFTLSFEFRTSRHDVQIIVAEFKQRNTFFKLEVDDGLMKAWLGLSSSMIEAPELHSGTWTRVDVEFREEEVQTTVDGIYSVTSKHSMFDKTLDVLYAGLAPSTGHPSRFDGCLRDVAINAVTLPIDEKGKDLSATRAGQCARCKAFALRTDSASPPTPREDTTAIVKAVCLVGTNCERSAAIQICPHGFWGRFPHCEKCVCAEGFQTQCDKNNGECLCPKFQFPLHGRCVSCECGYGATSLQCSVDGQCQCSGQASGRRCDRCVLDHHVS</sequence>
<accession>A0A3P8A9X6</accession>
<feature type="domain" description="Laminin G" evidence="2">
    <location>
        <begin position="114"/>
        <end position="274"/>
    </location>
</feature>
<evidence type="ECO:0000313" key="3">
    <source>
        <dbReference type="EMBL" id="VDP10362.1"/>
    </source>
</evidence>
<reference evidence="3" key="1">
    <citation type="submission" date="2018-11" db="EMBL/GenBank/DDBJ databases">
        <authorList>
            <consortium name="Pathogen Informatics"/>
        </authorList>
    </citation>
    <scope>NUCLEOTIDE SEQUENCE [LARGE SCALE GENOMIC DNA]</scope>
</reference>
<dbReference type="PROSITE" id="PS50025">
    <property type="entry name" value="LAM_G_DOMAIN"/>
    <property type="match status" value="2"/>
</dbReference>
<dbReference type="EMBL" id="UZAH01030389">
    <property type="protein sequence ID" value="VDP10362.1"/>
    <property type="molecule type" value="Genomic_DNA"/>
</dbReference>
<dbReference type="AlphaFoldDB" id="A0A3P8A9X6"/>
<dbReference type="InterPro" id="IPR050372">
    <property type="entry name" value="Neurexin-related_CASP"/>
</dbReference>
<dbReference type="InterPro" id="IPR013320">
    <property type="entry name" value="ConA-like_dom_sf"/>
</dbReference>
<dbReference type="PANTHER" id="PTHR15036:SF49">
    <property type="entry name" value="AXOTACTIN"/>
    <property type="match status" value="1"/>
</dbReference>
<evidence type="ECO:0000256" key="1">
    <source>
        <dbReference type="PROSITE-ProRule" id="PRU00122"/>
    </source>
</evidence>
<dbReference type="CDD" id="cd00055">
    <property type="entry name" value="EGF_Lam"/>
    <property type="match status" value="1"/>
</dbReference>